<sequence>MSVTRKNLLVPGLKISKELADDCLPGEFLFGSNLTQKLDTAKSLLNKGTKRSCLYRHLKIIRVFKLSPPDSPIGGSESREGPLIQISQKHLLEQTTREEETTLELDINYHLLKHLFSHKSQITLIIHMMKTN</sequence>
<protein>
    <submittedName>
        <fullName evidence="1">Uncharacterized protein</fullName>
    </submittedName>
</protein>
<evidence type="ECO:0000313" key="2">
    <source>
        <dbReference type="Proteomes" id="UP001152888"/>
    </source>
</evidence>
<dbReference type="EMBL" id="CAKOFQ010006683">
    <property type="protein sequence ID" value="CAH1959603.1"/>
    <property type="molecule type" value="Genomic_DNA"/>
</dbReference>
<dbReference type="OrthoDB" id="6775330at2759"/>
<evidence type="ECO:0000313" key="1">
    <source>
        <dbReference type="EMBL" id="CAH1959603.1"/>
    </source>
</evidence>
<dbReference type="AlphaFoldDB" id="A0A9P0NZV8"/>
<dbReference type="Proteomes" id="UP001152888">
    <property type="component" value="Unassembled WGS sequence"/>
</dbReference>
<name>A0A9P0NZV8_ACAOB</name>
<keyword evidence="2" id="KW-1185">Reference proteome</keyword>
<organism evidence="1 2">
    <name type="scientific">Acanthoscelides obtectus</name>
    <name type="common">Bean weevil</name>
    <name type="synonym">Bruchus obtectus</name>
    <dbReference type="NCBI Taxonomy" id="200917"/>
    <lineage>
        <taxon>Eukaryota</taxon>
        <taxon>Metazoa</taxon>
        <taxon>Ecdysozoa</taxon>
        <taxon>Arthropoda</taxon>
        <taxon>Hexapoda</taxon>
        <taxon>Insecta</taxon>
        <taxon>Pterygota</taxon>
        <taxon>Neoptera</taxon>
        <taxon>Endopterygota</taxon>
        <taxon>Coleoptera</taxon>
        <taxon>Polyphaga</taxon>
        <taxon>Cucujiformia</taxon>
        <taxon>Chrysomeloidea</taxon>
        <taxon>Chrysomelidae</taxon>
        <taxon>Bruchinae</taxon>
        <taxon>Bruchini</taxon>
        <taxon>Acanthoscelides</taxon>
    </lineage>
</organism>
<accession>A0A9P0NZV8</accession>
<gene>
    <name evidence="1" type="ORF">ACAOBT_LOCUS3265</name>
</gene>
<reference evidence="1" key="1">
    <citation type="submission" date="2022-03" db="EMBL/GenBank/DDBJ databases">
        <authorList>
            <person name="Sayadi A."/>
        </authorList>
    </citation>
    <scope>NUCLEOTIDE SEQUENCE</scope>
</reference>
<comment type="caution">
    <text evidence="1">The sequence shown here is derived from an EMBL/GenBank/DDBJ whole genome shotgun (WGS) entry which is preliminary data.</text>
</comment>
<proteinExistence type="predicted"/>